<name>A0A1I4HZ59_9LACT</name>
<evidence type="ECO:0000313" key="3">
    <source>
        <dbReference type="Proteomes" id="UP000181969"/>
    </source>
</evidence>
<organism evidence="2 3">
    <name type="scientific">Lactococcus garvieae</name>
    <dbReference type="NCBI Taxonomy" id="1363"/>
    <lineage>
        <taxon>Bacteria</taxon>
        <taxon>Bacillati</taxon>
        <taxon>Bacillota</taxon>
        <taxon>Bacilli</taxon>
        <taxon>Lactobacillales</taxon>
        <taxon>Streptococcaceae</taxon>
        <taxon>Lactococcus</taxon>
    </lineage>
</organism>
<evidence type="ECO:0000256" key="1">
    <source>
        <dbReference type="SAM" id="Phobius"/>
    </source>
</evidence>
<keyword evidence="1" id="KW-0472">Membrane</keyword>
<evidence type="ECO:0008006" key="4">
    <source>
        <dbReference type="Google" id="ProtNLM"/>
    </source>
</evidence>
<keyword evidence="1" id="KW-0812">Transmembrane</keyword>
<dbReference type="InterPro" id="IPR031360">
    <property type="entry name" value="TrpP"/>
</dbReference>
<feature type="transmembrane region" description="Helical" evidence="1">
    <location>
        <begin position="7"/>
        <end position="27"/>
    </location>
</feature>
<dbReference type="Proteomes" id="UP000181969">
    <property type="component" value="Unassembled WGS sequence"/>
</dbReference>
<dbReference type="AlphaFoldDB" id="A0A1I4HZ59"/>
<dbReference type="EMBL" id="FOTJ01000011">
    <property type="protein sequence ID" value="SFL47117.1"/>
    <property type="molecule type" value="Genomic_DNA"/>
</dbReference>
<feature type="transmembrane region" description="Helical" evidence="1">
    <location>
        <begin position="112"/>
        <end position="132"/>
    </location>
</feature>
<feature type="transmembrane region" description="Helical" evidence="1">
    <location>
        <begin position="152"/>
        <end position="172"/>
    </location>
</feature>
<dbReference type="OrthoDB" id="2243651at2"/>
<dbReference type="Pfam" id="PF17099">
    <property type="entry name" value="TrpP"/>
    <property type="match status" value="1"/>
</dbReference>
<gene>
    <name evidence="2" type="ORF">SAMN05216438_11156</name>
</gene>
<accession>A0A1I4HZ59</accession>
<reference evidence="2 3" key="1">
    <citation type="submission" date="2016-10" db="EMBL/GenBank/DDBJ databases">
        <authorList>
            <person name="de Groot N.N."/>
        </authorList>
    </citation>
    <scope>NUCLEOTIDE SEQUENCE [LARGE SCALE GENOMIC DNA]</scope>
    <source>
        <strain evidence="2 3">M79</strain>
    </source>
</reference>
<evidence type="ECO:0000313" key="2">
    <source>
        <dbReference type="EMBL" id="SFL47117.1"/>
    </source>
</evidence>
<keyword evidence="1" id="KW-1133">Transmembrane helix</keyword>
<protein>
    <recommendedName>
        <fullName evidence="4">Tryptophan transporter</fullName>
    </recommendedName>
</protein>
<dbReference type="RefSeq" id="WP_074751520.1">
    <property type="nucleotide sequence ID" value="NZ_CAXVJC010000001.1"/>
</dbReference>
<feature type="transmembrane region" description="Helical" evidence="1">
    <location>
        <begin position="82"/>
        <end position="100"/>
    </location>
</feature>
<proteinExistence type="predicted"/>
<sequence length="188" mass="20764">MNPKNKSSNAIALTPIFIILGQILNIITPSIAGIIRPDFSLAFLFLCIMIKPTFKQVFLASGLVILTSMILGGNPIFQLPAAFDRTLSALTCLLFYKLVLRISPKFFLAKIGITYFLATLISGCVYVFAVYLLGTLLHISELMIVFKMGLPVLFITIFSTAFVNYFLGILLYKLVSTLSKGKYLFAVS</sequence>